<feature type="compositionally biased region" description="Low complexity" evidence="2">
    <location>
        <begin position="345"/>
        <end position="356"/>
    </location>
</feature>
<dbReference type="Gene3D" id="1.10.4020.10">
    <property type="entry name" value="DNA breaking-rejoining enzymes"/>
    <property type="match status" value="1"/>
</dbReference>
<evidence type="ECO:0000313" key="4">
    <source>
        <dbReference type="EMBL" id="KAK0151950.1"/>
    </source>
</evidence>
<dbReference type="Proteomes" id="UP001174136">
    <property type="component" value="Unassembled WGS sequence"/>
</dbReference>
<dbReference type="GO" id="GO:0008270">
    <property type="term" value="F:zinc ion binding"/>
    <property type="evidence" value="ECO:0007669"/>
    <property type="project" value="InterPro"/>
</dbReference>
<dbReference type="AlphaFoldDB" id="A0AA47N589"/>
<organism evidence="4 5">
    <name type="scientific">Merluccius polli</name>
    <name type="common">Benguela hake</name>
    <name type="synonym">Merluccius cadenati</name>
    <dbReference type="NCBI Taxonomy" id="89951"/>
    <lineage>
        <taxon>Eukaryota</taxon>
        <taxon>Metazoa</taxon>
        <taxon>Chordata</taxon>
        <taxon>Craniata</taxon>
        <taxon>Vertebrata</taxon>
        <taxon>Euteleostomi</taxon>
        <taxon>Actinopterygii</taxon>
        <taxon>Neopterygii</taxon>
        <taxon>Teleostei</taxon>
        <taxon>Neoteleostei</taxon>
        <taxon>Acanthomorphata</taxon>
        <taxon>Zeiogadaria</taxon>
        <taxon>Gadariae</taxon>
        <taxon>Gadiformes</taxon>
        <taxon>Gadoidei</taxon>
        <taxon>Merlucciidae</taxon>
        <taxon>Merluccius</taxon>
    </lineage>
</organism>
<feature type="domain" description="SCAN box" evidence="3">
    <location>
        <begin position="225"/>
        <end position="313"/>
    </location>
</feature>
<keyword evidence="1" id="KW-0175">Coiled coil</keyword>
<proteinExistence type="predicted"/>
<reference evidence="4" key="1">
    <citation type="journal article" date="2023" name="Front. Mar. Sci.">
        <title>A new Merluccius polli reference genome to investigate the effects of global change in West African waters.</title>
        <authorList>
            <person name="Mateo J.L."/>
            <person name="Blanco-Fernandez C."/>
            <person name="Garcia-Vazquez E."/>
            <person name="Machado-Schiaffino G."/>
        </authorList>
    </citation>
    <scope>NUCLEOTIDE SEQUENCE</scope>
    <source>
        <strain evidence="4">C29</strain>
        <tissue evidence="4">Fin</tissue>
    </source>
</reference>
<comment type="caution">
    <text evidence="4">The sequence shown here is derived from an EMBL/GenBank/DDBJ whole genome shotgun (WGS) entry which is preliminary data.</text>
</comment>
<dbReference type="SUPFAM" id="SSF57756">
    <property type="entry name" value="Retrovirus zinc finger-like domains"/>
    <property type="match status" value="1"/>
</dbReference>
<dbReference type="GO" id="GO:0003676">
    <property type="term" value="F:nucleic acid binding"/>
    <property type="evidence" value="ECO:0007669"/>
    <property type="project" value="InterPro"/>
</dbReference>
<protein>
    <recommendedName>
        <fullName evidence="3">SCAN box domain-containing protein</fullName>
    </recommendedName>
</protein>
<evidence type="ECO:0000256" key="1">
    <source>
        <dbReference type="SAM" id="Coils"/>
    </source>
</evidence>
<dbReference type="InterPro" id="IPR036875">
    <property type="entry name" value="Znf_CCHC_sf"/>
</dbReference>
<keyword evidence="5" id="KW-1185">Reference proteome</keyword>
<dbReference type="SUPFAM" id="SSF47353">
    <property type="entry name" value="Retrovirus capsid dimerization domain-like"/>
    <property type="match status" value="1"/>
</dbReference>
<dbReference type="PANTHER" id="PTHR46888">
    <property type="entry name" value="ZINC KNUCKLE DOMAINCONTAINING PROTEIN-RELATED"/>
    <property type="match status" value="1"/>
</dbReference>
<evidence type="ECO:0000259" key="3">
    <source>
        <dbReference type="Pfam" id="PF02023"/>
    </source>
</evidence>
<dbReference type="EMBL" id="JAOPHQ010001149">
    <property type="protein sequence ID" value="KAK0151950.1"/>
    <property type="molecule type" value="Genomic_DNA"/>
</dbReference>
<accession>A0AA47N589</accession>
<sequence length="613" mass="68760">MASPQAFIDHPSEELLSGLTKPQLCDLVTHYDLVVTSHDKNLKETLFLAVRNQLKTKGILNGDDSEKLQLEKLLAEKEVRLSREKELEQSRTLELRKLEHDLEIKRLEYETREREREHALAMKRLELELSQLPQPSPASPPIRGFDVSKNIRLVPPFSEKEVDIYFTHFERVATTLNWPRDMWPLLLQCVFTGKAQEVFSALSMDQAKQYDVVRDSILHAYELVPEAYRQKFRNARKLEQRTFVEFAREKERLFDRWCTAQNVQTRDDLRQLILLEDFKNCLPEAVAVYLNEQEVQNLDKAAVLADRFVLTHKRVSSSGWVSHQNKTRHPPKSKPQSVGGNDALHSSPPVNSSHPPTNTEITCHYCKKVGHLKYDCAELRKKKEKEKAKSFGLVASCGSISFILGNDLAGGKVWGNTEAVSPPVVSDFVPEIPPKPDQCSRRHPEVFPSCAVTRAMVKRGLDCDLVSLEDTFLTGPDVAGSSFSQSPVGELERTTANFDDSTGGGENSGVEIESVKVVPPLGVIDASQGKPEDKSSYFVQDGLLCRRKAGRVAADQSERVCFVGHTRAGSPATECGEEPQESRTVPLPVPRLPACQLACSPTSPVYFAIPFLH</sequence>
<evidence type="ECO:0000313" key="5">
    <source>
        <dbReference type="Proteomes" id="UP001174136"/>
    </source>
</evidence>
<dbReference type="PANTHER" id="PTHR46888:SF13">
    <property type="entry name" value="RIBONUCLEASE H"/>
    <property type="match status" value="1"/>
</dbReference>
<dbReference type="InterPro" id="IPR003309">
    <property type="entry name" value="SCAN_dom"/>
</dbReference>
<feature type="coiled-coil region" evidence="1">
    <location>
        <begin position="67"/>
        <end position="115"/>
    </location>
</feature>
<name>A0AA47N589_MERPO</name>
<gene>
    <name evidence="4" type="ORF">N1851_006690</name>
</gene>
<dbReference type="Pfam" id="PF02023">
    <property type="entry name" value="SCAN"/>
    <property type="match status" value="1"/>
</dbReference>
<dbReference type="InterPro" id="IPR038269">
    <property type="entry name" value="SCAN_sf"/>
</dbReference>
<feature type="region of interest" description="Disordered" evidence="2">
    <location>
        <begin position="319"/>
        <end position="356"/>
    </location>
</feature>
<evidence type="ECO:0000256" key="2">
    <source>
        <dbReference type="SAM" id="MobiDB-lite"/>
    </source>
</evidence>